<protein>
    <submittedName>
        <fullName evidence="2">Transposase</fullName>
    </submittedName>
</protein>
<dbReference type="Proteomes" id="UP001242313">
    <property type="component" value="Unassembled WGS sequence"/>
</dbReference>
<keyword evidence="3" id="KW-1185">Reference proteome</keyword>
<dbReference type="Pfam" id="PF02371">
    <property type="entry name" value="Transposase_20"/>
    <property type="match status" value="1"/>
</dbReference>
<dbReference type="EMBL" id="JAUSUN010000005">
    <property type="protein sequence ID" value="MDQ0412931.1"/>
    <property type="molecule type" value="Genomic_DNA"/>
</dbReference>
<evidence type="ECO:0000259" key="1">
    <source>
        <dbReference type="Pfam" id="PF02371"/>
    </source>
</evidence>
<dbReference type="InterPro" id="IPR003346">
    <property type="entry name" value="Transposase_20"/>
</dbReference>
<name>A0ABU0FTK9_9BACI</name>
<reference evidence="2 3" key="1">
    <citation type="submission" date="2023-07" db="EMBL/GenBank/DDBJ databases">
        <title>Genomic Encyclopedia of Type Strains, Phase IV (KMG-IV): sequencing the most valuable type-strain genomes for metagenomic binning, comparative biology and taxonomic classification.</title>
        <authorList>
            <person name="Goeker M."/>
        </authorList>
    </citation>
    <scope>NUCLEOTIDE SEQUENCE [LARGE SCALE GENOMIC DNA]</scope>
    <source>
        <strain evidence="2 3">DSM 19598</strain>
    </source>
</reference>
<evidence type="ECO:0000313" key="3">
    <source>
        <dbReference type="Proteomes" id="UP001242313"/>
    </source>
</evidence>
<sequence>MTYLEKFINKVEEQIDKLLTPYHKESELLETIPGVNKAASATIIADMGVDMSVFKSAKYLASWAGVSSGNYESAGKKNK</sequence>
<proteinExistence type="predicted"/>
<feature type="domain" description="Transposase IS116/IS110/IS902 C-terminal" evidence="1">
    <location>
        <begin position="27"/>
        <end position="78"/>
    </location>
</feature>
<gene>
    <name evidence="2" type="ORF">J2S25_001113</name>
</gene>
<organism evidence="2 3">
    <name type="scientific">Mesobacillus stamsii</name>
    <dbReference type="NCBI Taxonomy" id="225347"/>
    <lineage>
        <taxon>Bacteria</taxon>
        <taxon>Bacillati</taxon>
        <taxon>Bacillota</taxon>
        <taxon>Bacilli</taxon>
        <taxon>Bacillales</taxon>
        <taxon>Bacillaceae</taxon>
        <taxon>Mesobacillus</taxon>
    </lineage>
</organism>
<evidence type="ECO:0000313" key="2">
    <source>
        <dbReference type="EMBL" id="MDQ0412931.1"/>
    </source>
</evidence>
<accession>A0ABU0FTK9</accession>
<dbReference type="RefSeq" id="WP_157841623.1">
    <property type="nucleotide sequence ID" value="NZ_JAUSUN010000005.1"/>
</dbReference>
<dbReference type="PANTHER" id="PTHR33055:SF15">
    <property type="entry name" value="TRANSPOSASE-RELATED"/>
    <property type="match status" value="1"/>
</dbReference>
<comment type="caution">
    <text evidence="2">The sequence shown here is derived from an EMBL/GenBank/DDBJ whole genome shotgun (WGS) entry which is preliminary data.</text>
</comment>
<dbReference type="PANTHER" id="PTHR33055">
    <property type="entry name" value="TRANSPOSASE FOR INSERTION SEQUENCE ELEMENT IS1111A"/>
    <property type="match status" value="1"/>
</dbReference>
<dbReference type="InterPro" id="IPR047650">
    <property type="entry name" value="Transpos_IS110"/>
</dbReference>